<dbReference type="AlphaFoldDB" id="A0A6L6PH73"/>
<keyword evidence="1" id="KW-0732">Signal</keyword>
<accession>A0A6L6PH73</accession>
<dbReference type="Proteomes" id="UP000475582">
    <property type="component" value="Unassembled WGS sequence"/>
</dbReference>
<sequence>MQKITRICRMLAAAAAVLCAHAGASVLTFENGQPSGLPLKNATPYVEDGYSFTSSLGDAMYHNDFFQPLSGVNTNGTTVLGWCAAECGGGKTISVSAAHAFTLSAIDFAALFRGGGTGALVVTGVRQDGTSVSQAVSYGDSWITTRFTGFNNLKQLDILSGDALDVGMDNLVLTAVPEPSPPVLLGAGLLLVGALARRRRVALNR</sequence>
<evidence type="ECO:0000313" key="2">
    <source>
        <dbReference type="EMBL" id="MTV38352.1"/>
    </source>
</evidence>
<protein>
    <submittedName>
        <fullName evidence="2">PEP-CTERM sorting domain-containing protein</fullName>
    </submittedName>
</protein>
<reference evidence="2 3" key="1">
    <citation type="submission" date="2019-11" db="EMBL/GenBank/DDBJ databases">
        <title>Type strains purchased from KCTC, JCM and DSMZ.</title>
        <authorList>
            <person name="Lu H."/>
        </authorList>
    </citation>
    <scope>NUCLEOTIDE SEQUENCE [LARGE SCALE GENOMIC DNA]</scope>
    <source>
        <strain evidence="2 3">KCTC 22382</strain>
    </source>
</reference>
<gene>
    <name evidence="2" type="ORF">GM676_12260</name>
</gene>
<name>A0A6L6PH73_9BURK</name>
<dbReference type="OrthoDB" id="9853489at2"/>
<evidence type="ECO:0000313" key="3">
    <source>
        <dbReference type="Proteomes" id="UP000475582"/>
    </source>
</evidence>
<feature type="chain" id="PRO_5026914347" evidence="1">
    <location>
        <begin position="23"/>
        <end position="205"/>
    </location>
</feature>
<dbReference type="InterPro" id="IPR013424">
    <property type="entry name" value="Ice-binding_C"/>
</dbReference>
<feature type="signal peptide" evidence="1">
    <location>
        <begin position="1"/>
        <end position="22"/>
    </location>
</feature>
<dbReference type="EMBL" id="WNKY01000011">
    <property type="protein sequence ID" value="MTV38352.1"/>
    <property type="molecule type" value="Genomic_DNA"/>
</dbReference>
<keyword evidence="3" id="KW-1185">Reference proteome</keyword>
<dbReference type="NCBIfam" id="TIGR02595">
    <property type="entry name" value="PEP_CTERM"/>
    <property type="match status" value="1"/>
</dbReference>
<organism evidence="2 3">
    <name type="scientific">Duganella radicis</name>
    <dbReference type="NCBI Taxonomy" id="551988"/>
    <lineage>
        <taxon>Bacteria</taxon>
        <taxon>Pseudomonadati</taxon>
        <taxon>Pseudomonadota</taxon>
        <taxon>Betaproteobacteria</taxon>
        <taxon>Burkholderiales</taxon>
        <taxon>Oxalobacteraceae</taxon>
        <taxon>Telluria group</taxon>
        <taxon>Duganella</taxon>
    </lineage>
</organism>
<dbReference type="RefSeq" id="WP_155463859.1">
    <property type="nucleotide sequence ID" value="NZ_WNKY01000011.1"/>
</dbReference>
<evidence type="ECO:0000256" key="1">
    <source>
        <dbReference type="SAM" id="SignalP"/>
    </source>
</evidence>
<proteinExistence type="predicted"/>
<comment type="caution">
    <text evidence="2">The sequence shown here is derived from an EMBL/GenBank/DDBJ whole genome shotgun (WGS) entry which is preliminary data.</text>
</comment>